<dbReference type="InterPro" id="IPR050927">
    <property type="entry name" value="TRPM"/>
</dbReference>
<evidence type="ECO:0000256" key="5">
    <source>
        <dbReference type="ARBA" id="ARBA00023065"/>
    </source>
</evidence>
<dbReference type="Pfam" id="PF18139">
    <property type="entry name" value="LSDAT_euk"/>
    <property type="match status" value="1"/>
</dbReference>
<feature type="compositionally biased region" description="Acidic residues" evidence="8">
    <location>
        <begin position="145"/>
        <end position="157"/>
    </location>
</feature>
<evidence type="ECO:0000256" key="3">
    <source>
        <dbReference type="ARBA" id="ARBA00022692"/>
    </source>
</evidence>
<evidence type="ECO:0000256" key="6">
    <source>
        <dbReference type="ARBA" id="ARBA00023136"/>
    </source>
</evidence>
<accession>A0ABM0MI82</accession>
<protein>
    <submittedName>
        <fullName evidence="12">Transient receptor potential channel-like</fullName>
    </submittedName>
</protein>
<feature type="compositionally biased region" description="Polar residues" evidence="8">
    <location>
        <begin position="122"/>
        <end position="144"/>
    </location>
</feature>
<dbReference type="GeneID" id="102809647"/>
<evidence type="ECO:0000313" key="11">
    <source>
        <dbReference type="Proteomes" id="UP000694865"/>
    </source>
</evidence>
<evidence type="ECO:0000256" key="4">
    <source>
        <dbReference type="ARBA" id="ARBA00022989"/>
    </source>
</evidence>
<proteinExistence type="predicted"/>
<comment type="subcellular location">
    <subcellularLocation>
        <location evidence="1">Membrane</location>
        <topology evidence="1">Multi-pass membrane protein</topology>
    </subcellularLocation>
</comment>
<feature type="domain" description="TRPM SLOG" evidence="9">
    <location>
        <begin position="222"/>
        <end position="471"/>
    </location>
</feature>
<evidence type="ECO:0000256" key="2">
    <source>
        <dbReference type="ARBA" id="ARBA00022448"/>
    </source>
</evidence>
<keyword evidence="3" id="KW-0812">Transmembrane</keyword>
<keyword evidence="7" id="KW-0407">Ion channel</keyword>
<reference evidence="12" key="1">
    <citation type="submission" date="2025-08" db="UniProtKB">
        <authorList>
            <consortium name="RefSeq"/>
        </authorList>
    </citation>
    <scope>IDENTIFICATION</scope>
    <source>
        <tissue evidence="12">Testes</tissue>
    </source>
</reference>
<evidence type="ECO:0000256" key="7">
    <source>
        <dbReference type="ARBA" id="ARBA00023303"/>
    </source>
</evidence>
<keyword evidence="5" id="KW-0406">Ion transport</keyword>
<feature type="region of interest" description="Disordered" evidence="8">
    <location>
        <begin position="95"/>
        <end position="157"/>
    </location>
</feature>
<keyword evidence="6" id="KW-0472">Membrane</keyword>
<feature type="domain" description="TRPM-like" evidence="10">
    <location>
        <begin position="561"/>
        <end position="795"/>
    </location>
</feature>
<dbReference type="Proteomes" id="UP000694865">
    <property type="component" value="Unplaced"/>
</dbReference>
<evidence type="ECO:0000256" key="1">
    <source>
        <dbReference type="ARBA" id="ARBA00004141"/>
    </source>
</evidence>
<keyword evidence="4" id="KW-1133">Transmembrane helix</keyword>
<evidence type="ECO:0000259" key="9">
    <source>
        <dbReference type="Pfam" id="PF18139"/>
    </source>
</evidence>
<dbReference type="InterPro" id="IPR041491">
    <property type="entry name" value="TRPM_SLOG"/>
</dbReference>
<keyword evidence="2" id="KW-0813">Transport</keyword>
<keyword evidence="11" id="KW-1185">Reference proteome</keyword>
<organism evidence="11 12">
    <name type="scientific">Saccoglossus kowalevskii</name>
    <name type="common">Acorn worm</name>
    <dbReference type="NCBI Taxonomy" id="10224"/>
    <lineage>
        <taxon>Eukaryota</taxon>
        <taxon>Metazoa</taxon>
        <taxon>Hemichordata</taxon>
        <taxon>Enteropneusta</taxon>
        <taxon>Harrimaniidae</taxon>
        <taxon>Saccoglossus</taxon>
    </lineage>
</organism>
<evidence type="ECO:0000256" key="8">
    <source>
        <dbReference type="SAM" id="MobiDB-lite"/>
    </source>
</evidence>
<dbReference type="PANTHER" id="PTHR13800">
    <property type="entry name" value="TRANSIENT RECEPTOR POTENTIAL CATION CHANNEL, SUBFAMILY M, MEMBER 6"/>
    <property type="match status" value="1"/>
</dbReference>
<dbReference type="Pfam" id="PF25508">
    <property type="entry name" value="TRPM2"/>
    <property type="match status" value="1"/>
</dbReference>
<sequence>MASKMATKPVQPNIAGFIYDRIFVKVAKYMFFVNTKVHELTFHDDKTIQQLKVNSNSTFGDLAGTVPRLIMRQVPTRCTAYVYWVTGTYPEISIKNPERENRTQSAHSPSRDCDQQKALSPDMTSTNGHTSLEMTTYPMNNCDVSDTDENDTESGEDYELEPMLARQIYRKGGSEKHRRKRIANFIEQHGIRDKTRNQDTQNTQSFGDIKFVGFGPNIKKTPYIRVDNDTQPNIIWNLLINQWNMYIPKVLISVTGGTINYHFKSRLKTLFKEGLIKAAVSTGVWIITRGIDAGVSKIVGEAIKEVHQDIVLLGMEPWDNVDNNEALHGNSSEGMWPAKYGASDLSNQMPALDCNHTHFILMDHGREELGYQIDVRDNLEQFIRDGEKGKKTTHIPVVLVVIGGNTETIGKVYKSLVPVSGKQIPAVVIYGSGGAADLIVEALRITHGKPDEQIRDIIKDHLTENIQKIFLKPVTALDVSAVNECIDTLSEIVNSQNRCMITIFDMNSPTSTKDIDKAILCGLLKDKHVSENIDAQLQLAMRLDRCDIAEEQIITCGKRNYWKNLNFEKHMEEALIENKVDFVSMFLEHVVQLNKFLTISRLHALYTKVIKAEAINGRLSTIHILKRLLRGTEENVYLQAIGRLCQRLLEDEYEPLYQDDKYVVDLSSDNSELGSRDFKHPNKDLLIWAVLTNRRDMAQLFWRRLTIGNIGSALIAARLLAALAKQANIEESMLTLDLKDHANTFVELAIRVIDQCYKDDKRMAQLALVRKLRLWGNTTCLSIAYSGQQQKFLEHECCQTKIERTWKGMIQMNLFEQKVKVCCVHL</sequence>
<name>A0ABM0MI82_SACKO</name>
<dbReference type="PANTHER" id="PTHR13800:SF12">
    <property type="entry name" value="TRANSIENT RECEPTOR POTENTIAL CATION CHANNEL SUBFAMILY M MEMBER-LIKE 2"/>
    <property type="match status" value="1"/>
</dbReference>
<dbReference type="InterPro" id="IPR057366">
    <property type="entry name" value="TRPM-like"/>
</dbReference>
<dbReference type="RefSeq" id="XP_006819723.1">
    <property type="nucleotide sequence ID" value="XM_006819660.1"/>
</dbReference>
<evidence type="ECO:0000259" key="10">
    <source>
        <dbReference type="Pfam" id="PF25508"/>
    </source>
</evidence>
<evidence type="ECO:0000313" key="12">
    <source>
        <dbReference type="RefSeq" id="XP_006819723.1"/>
    </source>
</evidence>
<gene>
    <name evidence="12" type="primary">LOC102809647</name>
</gene>